<accession>X0W8X1</accession>
<comment type="caution">
    <text evidence="1">The sequence shown here is derived from an EMBL/GenBank/DDBJ whole genome shotgun (WGS) entry which is preliminary data.</text>
</comment>
<reference evidence="1" key="1">
    <citation type="journal article" date="2014" name="Front. Microbiol.">
        <title>High frequency of phylogenetically diverse reductive dehalogenase-homologous genes in deep subseafloor sedimentary metagenomes.</title>
        <authorList>
            <person name="Kawai M."/>
            <person name="Futagami T."/>
            <person name="Toyoda A."/>
            <person name="Takaki Y."/>
            <person name="Nishi S."/>
            <person name="Hori S."/>
            <person name="Arai W."/>
            <person name="Tsubouchi T."/>
            <person name="Morono Y."/>
            <person name="Uchiyama I."/>
            <person name="Ito T."/>
            <person name="Fujiyama A."/>
            <person name="Inagaki F."/>
            <person name="Takami H."/>
        </authorList>
    </citation>
    <scope>NUCLEOTIDE SEQUENCE</scope>
    <source>
        <strain evidence="1">Expedition CK06-06</strain>
    </source>
</reference>
<evidence type="ECO:0000313" key="1">
    <source>
        <dbReference type="EMBL" id="GAG21028.1"/>
    </source>
</evidence>
<proteinExistence type="predicted"/>
<dbReference type="EMBL" id="BARS01038298">
    <property type="protein sequence ID" value="GAG21028.1"/>
    <property type="molecule type" value="Genomic_DNA"/>
</dbReference>
<name>X0W8X1_9ZZZZ</name>
<gene>
    <name evidence="1" type="ORF">S01H1_58622</name>
</gene>
<sequence length="93" mass="10569">ALELRDPKASRTNIICNHEIRTSQTIIAAGFKIRALMMSENTHELINDPAKLHGDVVYTNGYFGSTINPLETIFIKSNRLDTQCISNYKKWCL</sequence>
<dbReference type="AlphaFoldDB" id="X0W8X1"/>
<organism evidence="1">
    <name type="scientific">marine sediment metagenome</name>
    <dbReference type="NCBI Taxonomy" id="412755"/>
    <lineage>
        <taxon>unclassified sequences</taxon>
        <taxon>metagenomes</taxon>
        <taxon>ecological metagenomes</taxon>
    </lineage>
</organism>
<protein>
    <submittedName>
        <fullName evidence="1">Uncharacterized protein</fullName>
    </submittedName>
</protein>
<feature type="non-terminal residue" evidence="1">
    <location>
        <position position="1"/>
    </location>
</feature>